<accession>A0A5P2BJQ1</accession>
<keyword evidence="5" id="KW-1185">Reference proteome</keyword>
<dbReference type="AlphaFoldDB" id="A0A5P2BJQ1"/>
<evidence type="ECO:0000313" key="5">
    <source>
        <dbReference type="Proteomes" id="UP000323046"/>
    </source>
</evidence>
<feature type="transmembrane region" description="Helical" evidence="2">
    <location>
        <begin position="49"/>
        <end position="69"/>
    </location>
</feature>
<gene>
    <name evidence="4" type="ORF">DEJ47_33355</name>
</gene>
<sequence>MRDGVQAAAASDRPIAAERTISPPGRALPGRHGGTPMSSHGRTRRITRTAALVAAAAIAAPAGLLAAAGNASAAAPTCRTDQLKASWTDKGTAKSGAPTGEQETAVVELKNSGSETCTLKGQPGVSLTEGRNSETLRNSSDKPEPKPVSLDPGKSTTFTLVFLSEKDEPRQGFTPKTAVVTPPGNKDTVDLPWKWGPVTKQESATHPGNWVGPVGASVDVSSGKEAGKSGPGKVDCGSGRHGLSVRAVTTHGKGACPTAHKVADAYGKALDAKKKPPVTVTVNGAAWKCDEKQGKVNPYQECVSTKERGEKVQLLS</sequence>
<keyword evidence="2" id="KW-0472">Membrane</keyword>
<reference evidence="4 5" key="1">
    <citation type="submission" date="2018-05" db="EMBL/GenBank/DDBJ databases">
        <title>Streptomyces venezuelae.</title>
        <authorList>
            <person name="Kim W."/>
            <person name="Lee N."/>
            <person name="Cho B.-K."/>
        </authorList>
    </citation>
    <scope>NUCLEOTIDE SEQUENCE [LARGE SCALE GENOMIC DNA]</scope>
    <source>
        <strain evidence="4 5">ATCC 14583</strain>
    </source>
</reference>
<dbReference type="InterPro" id="IPR025326">
    <property type="entry name" value="DUF4232"/>
</dbReference>
<evidence type="ECO:0000259" key="3">
    <source>
        <dbReference type="Pfam" id="PF14016"/>
    </source>
</evidence>
<feature type="domain" description="DUF4232" evidence="3">
    <location>
        <begin position="78"/>
        <end position="198"/>
    </location>
</feature>
<proteinExistence type="predicted"/>
<feature type="region of interest" description="Disordered" evidence="1">
    <location>
        <begin position="1"/>
        <end position="43"/>
    </location>
</feature>
<dbReference type="OrthoDB" id="4230815at2"/>
<keyword evidence="2" id="KW-1133">Transmembrane helix</keyword>
<organism evidence="4 5">
    <name type="scientific">Streptomyces venezuelae</name>
    <dbReference type="NCBI Taxonomy" id="54571"/>
    <lineage>
        <taxon>Bacteria</taxon>
        <taxon>Bacillati</taxon>
        <taxon>Actinomycetota</taxon>
        <taxon>Actinomycetes</taxon>
        <taxon>Kitasatosporales</taxon>
        <taxon>Streptomycetaceae</taxon>
        <taxon>Streptomyces</taxon>
    </lineage>
</organism>
<keyword evidence="2" id="KW-0812">Transmembrane</keyword>
<evidence type="ECO:0000256" key="1">
    <source>
        <dbReference type="SAM" id="MobiDB-lite"/>
    </source>
</evidence>
<dbReference type="EMBL" id="CP029193">
    <property type="protein sequence ID" value="QES30664.1"/>
    <property type="molecule type" value="Genomic_DNA"/>
</dbReference>
<feature type="region of interest" description="Disordered" evidence="1">
    <location>
        <begin position="113"/>
        <end position="154"/>
    </location>
</feature>
<feature type="compositionally biased region" description="Basic and acidic residues" evidence="1">
    <location>
        <begin position="131"/>
        <end position="145"/>
    </location>
</feature>
<feature type="region of interest" description="Disordered" evidence="1">
    <location>
        <begin position="170"/>
        <end position="192"/>
    </location>
</feature>
<name>A0A5P2BJQ1_STRVZ</name>
<protein>
    <recommendedName>
        <fullName evidence="3">DUF4232 domain-containing protein</fullName>
    </recommendedName>
</protein>
<dbReference type="Pfam" id="PF14016">
    <property type="entry name" value="DUF4232"/>
    <property type="match status" value="1"/>
</dbReference>
<dbReference type="Proteomes" id="UP000323046">
    <property type="component" value="Chromosome"/>
</dbReference>
<evidence type="ECO:0000256" key="2">
    <source>
        <dbReference type="SAM" id="Phobius"/>
    </source>
</evidence>
<evidence type="ECO:0000313" key="4">
    <source>
        <dbReference type="EMBL" id="QES30664.1"/>
    </source>
</evidence>